<dbReference type="Ensembl" id="ENSCVAT00000012099.1">
    <property type="protein sequence ID" value="ENSCVAP00000021317.1"/>
    <property type="gene ID" value="ENSCVAG00000003277.1"/>
</dbReference>
<reference evidence="5" key="2">
    <citation type="submission" date="2025-09" db="UniProtKB">
        <authorList>
            <consortium name="Ensembl"/>
        </authorList>
    </citation>
    <scope>IDENTIFICATION</scope>
</reference>
<dbReference type="InterPro" id="IPR006703">
    <property type="entry name" value="G_AIG1"/>
</dbReference>
<dbReference type="CDD" id="cd01852">
    <property type="entry name" value="AIG1"/>
    <property type="match status" value="1"/>
</dbReference>
<dbReference type="OMA" id="TCESDRI"/>
<organism evidence="5 6">
    <name type="scientific">Cyprinodon variegatus</name>
    <name type="common">Sheepshead minnow</name>
    <dbReference type="NCBI Taxonomy" id="28743"/>
    <lineage>
        <taxon>Eukaryota</taxon>
        <taxon>Metazoa</taxon>
        <taxon>Chordata</taxon>
        <taxon>Craniata</taxon>
        <taxon>Vertebrata</taxon>
        <taxon>Euteleostomi</taxon>
        <taxon>Actinopterygii</taxon>
        <taxon>Neopterygii</taxon>
        <taxon>Teleostei</taxon>
        <taxon>Neoteleostei</taxon>
        <taxon>Acanthomorphata</taxon>
        <taxon>Ovalentaria</taxon>
        <taxon>Atherinomorphae</taxon>
        <taxon>Cyprinodontiformes</taxon>
        <taxon>Cyprinodontidae</taxon>
        <taxon>Cyprinodon</taxon>
    </lineage>
</organism>
<evidence type="ECO:0000313" key="6">
    <source>
        <dbReference type="Proteomes" id="UP000265020"/>
    </source>
</evidence>
<dbReference type="Gene3D" id="3.40.50.300">
    <property type="entry name" value="P-loop containing nucleotide triphosphate hydrolases"/>
    <property type="match status" value="1"/>
</dbReference>
<reference evidence="5" key="1">
    <citation type="submission" date="2025-08" db="UniProtKB">
        <authorList>
            <consortium name="Ensembl"/>
        </authorList>
    </citation>
    <scope>IDENTIFICATION</scope>
</reference>
<dbReference type="GO" id="GO:0005525">
    <property type="term" value="F:GTP binding"/>
    <property type="evidence" value="ECO:0007669"/>
    <property type="project" value="UniProtKB-KW"/>
</dbReference>
<feature type="domain" description="AIG1-type G" evidence="4">
    <location>
        <begin position="5"/>
        <end position="206"/>
    </location>
</feature>
<dbReference type="AlphaFoldDB" id="A0A3Q2DPI5"/>
<dbReference type="InterPro" id="IPR027417">
    <property type="entry name" value="P-loop_NTPase"/>
</dbReference>
<protein>
    <recommendedName>
        <fullName evidence="4">AIG1-type G domain-containing protein</fullName>
    </recommendedName>
</protein>
<name>A0A3Q2DPI5_CYPVA</name>
<sequence>MDQSSECLRIVLVGKTGSGKSSSGNTILGRKVFKAKADSKSVTKLCQIEQGVVDGRHVALVDTPGLFDDSLSHEEVNDEMLKCMSLLAPGPHVFLLVLQIGRITAEEKETLRLIKKGFGKGAEKFTIILFTNGDKLEHEEQTIKDYIGGNDYLKKLISDCGGRYHVFNNYDKKNRTQVSELIRKIDMMVKENNNSFYTNEMLQEAETAILKK</sequence>
<keyword evidence="3" id="KW-0342">GTP-binding</keyword>
<dbReference type="STRING" id="28743.ENSCVAP00000021317"/>
<dbReference type="PANTHER" id="PTHR10903:SF188">
    <property type="entry name" value="GTPASE IMAP FAMILY MEMBER 2-LIKE-RELATED"/>
    <property type="match status" value="1"/>
</dbReference>
<evidence type="ECO:0000313" key="5">
    <source>
        <dbReference type="Ensembl" id="ENSCVAP00000021317.1"/>
    </source>
</evidence>
<dbReference type="SUPFAM" id="SSF52540">
    <property type="entry name" value="P-loop containing nucleoside triphosphate hydrolases"/>
    <property type="match status" value="1"/>
</dbReference>
<evidence type="ECO:0000256" key="3">
    <source>
        <dbReference type="ARBA" id="ARBA00023134"/>
    </source>
</evidence>
<proteinExistence type="inferred from homology"/>
<dbReference type="InterPro" id="IPR045058">
    <property type="entry name" value="GIMA/IAN/Toc"/>
</dbReference>
<dbReference type="PANTHER" id="PTHR10903">
    <property type="entry name" value="GTPASE, IMAP FAMILY MEMBER-RELATED"/>
    <property type="match status" value="1"/>
</dbReference>
<keyword evidence="6" id="KW-1185">Reference proteome</keyword>
<dbReference type="PROSITE" id="PS51720">
    <property type="entry name" value="G_AIG1"/>
    <property type="match status" value="1"/>
</dbReference>
<accession>A0A3Q2DPI5</accession>
<dbReference type="Pfam" id="PF04548">
    <property type="entry name" value="AIG1"/>
    <property type="match status" value="1"/>
</dbReference>
<evidence type="ECO:0000256" key="1">
    <source>
        <dbReference type="ARBA" id="ARBA00008535"/>
    </source>
</evidence>
<dbReference type="FunFam" id="3.40.50.300:FF:000366">
    <property type="entry name" value="GTPase, IMAP family member 2"/>
    <property type="match status" value="1"/>
</dbReference>
<evidence type="ECO:0000256" key="2">
    <source>
        <dbReference type="ARBA" id="ARBA00022741"/>
    </source>
</evidence>
<dbReference type="GeneTree" id="ENSGT01120000271858"/>
<keyword evidence="2" id="KW-0547">Nucleotide-binding</keyword>
<dbReference type="Proteomes" id="UP000265020">
    <property type="component" value="Unassembled WGS sequence"/>
</dbReference>
<evidence type="ECO:0000259" key="4">
    <source>
        <dbReference type="PROSITE" id="PS51720"/>
    </source>
</evidence>
<comment type="similarity">
    <text evidence="1">Belongs to the TRAFAC class TrmE-Era-EngA-EngB-Septin-like GTPase superfamily. AIG1/Toc34/Toc159-like paraseptin GTPase family. IAN subfamily.</text>
</comment>